<dbReference type="GeneID" id="36624170"/>
<gene>
    <name evidence="2" type="ORF">M431DRAFT_477725</name>
</gene>
<dbReference type="AlphaFoldDB" id="A0A2T4AN73"/>
<dbReference type="Proteomes" id="UP000241690">
    <property type="component" value="Unassembled WGS sequence"/>
</dbReference>
<accession>A0A2T4AN73</accession>
<dbReference type="EMBL" id="KZ679676">
    <property type="protein sequence ID" value="PTB58509.1"/>
    <property type="molecule type" value="Genomic_DNA"/>
</dbReference>
<feature type="transmembrane region" description="Helical" evidence="1">
    <location>
        <begin position="24"/>
        <end position="49"/>
    </location>
</feature>
<keyword evidence="1" id="KW-0812">Transmembrane</keyword>
<name>A0A2T4AN73_TRIHA</name>
<keyword evidence="1" id="KW-0472">Membrane</keyword>
<evidence type="ECO:0000313" key="2">
    <source>
        <dbReference type="EMBL" id="PTB58509.1"/>
    </source>
</evidence>
<proteinExistence type="predicted"/>
<protein>
    <submittedName>
        <fullName evidence="2">Uncharacterized protein</fullName>
    </submittedName>
</protein>
<organism evidence="2 3">
    <name type="scientific">Trichoderma harzianum CBS 226.95</name>
    <dbReference type="NCBI Taxonomy" id="983964"/>
    <lineage>
        <taxon>Eukaryota</taxon>
        <taxon>Fungi</taxon>
        <taxon>Dikarya</taxon>
        <taxon>Ascomycota</taxon>
        <taxon>Pezizomycotina</taxon>
        <taxon>Sordariomycetes</taxon>
        <taxon>Hypocreomycetidae</taxon>
        <taxon>Hypocreales</taxon>
        <taxon>Hypocreaceae</taxon>
        <taxon>Trichoderma</taxon>
    </lineage>
</organism>
<evidence type="ECO:0000256" key="1">
    <source>
        <dbReference type="SAM" id="Phobius"/>
    </source>
</evidence>
<keyword evidence="3" id="KW-1185">Reference proteome</keyword>
<sequence>MPSTTVQAGAQRPRPRPATTRCQWIAITMIIFMITCGGIALLNCVLLAFEAYLDYSVKMAAIAATTIAITTITTITTTATTITIAATTTAANFSSGVWYLE</sequence>
<dbReference type="RefSeq" id="XP_024778186.1">
    <property type="nucleotide sequence ID" value="XM_024915601.1"/>
</dbReference>
<reference evidence="2 3" key="1">
    <citation type="submission" date="2016-07" db="EMBL/GenBank/DDBJ databases">
        <title>Multiple horizontal gene transfer events from other fungi enriched the ability of initially mycotrophic Trichoderma (Ascomycota) to feed on dead plant biomass.</title>
        <authorList>
            <consortium name="DOE Joint Genome Institute"/>
            <person name="Aerts A."/>
            <person name="Atanasova L."/>
            <person name="Chenthamara K."/>
            <person name="Zhang J."/>
            <person name="Grujic M."/>
            <person name="Henrissat B."/>
            <person name="Kuo A."/>
            <person name="Salamov A."/>
            <person name="Lipzen A."/>
            <person name="Labutti K."/>
            <person name="Barry K."/>
            <person name="Miao Y."/>
            <person name="Rahimi M.J."/>
            <person name="Shen Q."/>
            <person name="Grigoriev I.V."/>
            <person name="Kubicek C.P."/>
            <person name="Druzhinina I.S."/>
        </authorList>
    </citation>
    <scope>NUCLEOTIDE SEQUENCE [LARGE SCALE GENOMIC DNA]</scope>
    <source>
        <strain evidence="2 3">CBS 226.95</strain>
    </source>
</reference>
<keyword evidence="1" id="KW-1133">Transmembrane helix</keyword>
<evidence type="ECO:0000313" key="3">
    <source>
        <dbReference type="Proteomes" id="UP000241690"/>
    </source>
</evidence>